<dbReference type="GO" id="GO:0000287">
    <property type="term" value="F:magnesium ion binding"/>
    <property type="evidence" value="ECO:0007669"/>
    <property type="project" value="InterPro"/>
</dbReference>
<dbReference type="Pfam" id="PF03952">
    <property type="entry name" value="Enolase_N"/>
    <property type="match status" value="1"/>
</dbReference>
<sequence>MFHHEYSGSDIGVGTFRAIVPSGAFTGANEAIELRDGDAFAYGGLGVQKAVSNVGLVIGPVLVESGLNVNTDQKRIDQILQNLDVWRAPEPRQPIQ</sequence>
<dbReference type="InterPro" id="IPR020811">
    <property type="entry name" value="Enolase_N"/>
</dbReference>
<dbReference type="InterPro" id="IPR000941">
    <property type="entry name" value="Enolase"/>
</dbReference>
<proteinExistence type="predicted"/>
<evidence type="ECO:0000313" key="2">
    <source>
        <dbReference type="EMBL" id="OQD82475.1"/>
    </source>
</evidence>
<dbReference type="SUPFAM" id="SSF54826">
    <property type="entry name" value="Enolase N-terminal domain-like"/>
    <property type="match status" value="1"/>
</dbReference>
<dbReference type="Proteomes" id="UP000191672">
    <property type="component" value="Unassembled WGS sequence"/>
</dbReference>
<reference evidence="3" key="1">
    <citation type="journal article" date="2017" name="Nat. Microbiol.">
        <title>Global analysis of biosynthetic gene clusters reveals vast potential of secondary metabolite production in Penicillium species.</title>
        <authorList>
            <person name="Nielsen J.C."/>
            <person name="Grijseels S."/>
            <person name="Prigent S."/>
            <person name="Ji B."/>
            <person name="Dainat J."/>
            <person name="Nielsen K.F."/>
            <person name="Frisvad J.C."/>
            <person name="Workman M."/>
            <person name="Nielsen J."/>
        </authorList>
    </citation>
    <scope>NUCLEOTIDE SEQUENCE [LARGE SCALE GENOMIC DNA]</scope>
    <source>
        <strain evidence="3">IBT 31811</strain>
    </source>
</reference>
<dbReference type="EMBL" id="MDYN01000021">
    <property type="protein sequence ID" value="OQD82475.1"/>
    <property type="molecule type" value="Genomic_DNA"/>
</dbReference>
<dbReference type="PANTHER" id="PTHR11902">
    <property type="entry name" value="ENOLASE"/>
    <property type="match status" value="1"/>
</dbReference>
<feature type="domain" description="Enolase N-terminal" evidence="1">
    <location>
        <begin position="9"/>
        <end position="95"/>
    </location>
</feature>
<name>A0A1V6PZT9_9EURO</name>
<dbReference type="InterPro" id="IPR029017">
    <property type="entry name" value="Enolase-like_N"/>
</dbReference>
<evidence type="ECO:0000259" key="1">
    <source>
        <dbReference type="SMART" id="SM01193"/>
    </source>
</evidence>
<dbReference type="PANTHER" id="PTHR11902:SF6">
    <property type="entry name" value="ENOLASE"/>
    <property type="match status" value="1"/>
</dbReference>
<gene>
    <name evidence="2" type="ORF">PENANT_c021G03220</name>
</gene>
<dbReference type="Gene3D" id="3.30.390.10">
    <property type="entry name" value="Enolase-like, N-terminal domain"/>
    <property type="match status" value="1"/>
</dbReference>
<dbReference type="SMART" id="SM01193">
    <property type="entry name" value="Enolase_N"/>
    <property type="match status" value="1"/>
</dbReference>
<dbReference type="GO" id="GO:0000015">
    <property type="term" value="C:phosphopyruvate hydratase complex"/>
    <property type="evidence" value="ECO:0007669"/>
    <property type="project" value="InterPro"/>
</dbReference>
<comment type="caution">
    <text evidence="2">The sequence shown here is derived from an EMBL/GenBank/DDBJ whole genome shotgun (WGS) entry which is preliminary data.</text>
</comment>
<keyword evidence="3" id="KW-1185">Reference proteome</keyword>
<dbReference type="STRING" id="416450.A0A1V6PZT9"/>
<protein>
    <recommendedName>
        <fullName evidence="1">Enolase N-terminal domain-containing protein</fullName>
    </recommendedName>
</protein>
<dbReference type="GO" id="GO:0004634">
    <property type="term" value="F:phosphopyruvate hydratase activity"/>
    <property type="evidence" value="ECO:0007669"/>
    <property type="project" value="InterPro"/>
</dbReference>
<dbReference type="GO" id="GO:0006096">
    <property type="term" value="P:glycolytic process"/>
    <property type="evidence" value="ECO:0007669"/>
    <property type="project" value="InterPro"/>
</dbReference>
<accession>A0A1V6PZT9</accession>
<dbReference type="AlphaFoldDB" id="A0A1V6PZT9"/>
<organism evidence="2 3">
    <name type="scientific">Penicillium antarcticum</name>
    <dbReference type="NCBI Taxonomy" id="416450"/>
    <lineage>
        <taxon>Eukaryota</taxon>
        <taxon>Fungi</taxon>
        <taxon>Dikarya</taxon>
        <taxon>Ascomycota</taxon>
        <taxon>Pezizomycotina</taxon>
        <taxon>Eurotiomycetes</taxon>
        <taxon>Eurotiomycetidae</taxon>
        <taxon>Eurotiales</taxon>
        <taxon>Aspergillaceae</taxon>
        <taxon>Penicillium</taxon>
    </lineage>
</organism>
<evidence type="ECO:0000313" key="3">
    <source>
        <dbReference type="Proteomes" id="UP000191672"/>
    </source>
</evidence>